<dbReference type="EMBL" id="BAAAUT010000034">
    <property type="protein sequence ID" value="GAA3146670.1"/>
    <property type="molecule type" value="Genomic_DNA"/>
</dbReference>
<protein>
    <recommendedName>
        <fullName evidence="4">HTH marR-type domain-containing protein</fullName>
    </recommendedName>
</protein>
<dbReference type="PANTHER" id="PTHR42756">
    <property type="entry name" value="TRANSCRIPTIONAL REGULATOR, MARR"/>
    <property type="match status" value="1"/>
</dbReference>
<dbReference type="SUPFAM" id="SSF46785">
    <property type="entry name" value="Winged helix' DNA-binding domain"/>
    <property type="match status" value="1"/>
</dbReference>
<comment type="caution">
    <text evidence="5">The sequence shown here is derived from an EMBL/GenBank/DDBJ whole genome shotgun (WGS) entry which is preliminary data.</text>
</comment>
<evidence type="ECO:0000256" key="2">
    <source>
        <dbReference type="ARBA" id="ARBA00023125"/>
    </source>
</evidence>
<name>A0ABP6NFX1_9ACTN</name>
<dbReference type="InterPro" id="IPR000835">
    <property type="entry name" value="HTH_MarR-typ"/>
</dbReference>
<dbReference type="PRINTS" id="PR00598">
    <property type="entry name" value="HTHMARR"/>
</dbReference>
<evidence type="ECO:0000259" key="4">
    <source>
        <dbReference type="PROSITE" id="PS50995"/>
    </source>
</evidence>
<proteinExistence type="predicted"/>
<evidence type="ECO:0000256" key="1">
    <source>
        <dbReference type="ARBA" id="ARBA00023015"/>
    </source>
</evidence>
<dbReference type="Gene3D" id="1.10.10.10">
    <property type="entry name" value="Winged helix-like DNA-binding domain superfamily/Winged helix DNA-binding domain"/>
    <property type="match status" value="1"/>
</dbReference>
<accession>A0ABP6NFX1</accession>
<evidence type="ECO:0000313" key="6">
    <source>
        <dbReference type="Proteomes" id="UP001500320"/>
    </source>
</evidence>
<gene>
    <name evidence="5" type="ORF">GCM10010466_42110</name>
</gene>
<keyword evidence="3" id="KW-0804">Transcription</keyword>
<keyword evidence="2" id="KW-0238">DNA-binding</keyword>
<evidence type="ECO:0000313" key="5">
    <source>
        <dbReference type="EMBL" id="GAA3146670.1"/>
    </source>
</evidence>
<dbReference type="Proteomes" id="UP001500320">
    <property type="component" value="Unassembled WGS sequence"/>
</dbReference>
<feature type="domain" description="HTH marR-type" evidence="4">
    <location>
        <begin position="8"/>
        <end position="148"/>
    </location>
</feature>
<dbReference type="InterPro" id="IPR036390">
    <property type="entry name" value="WH_DNA-bd_sf"/>
</dbReference>
<evidence type="ECO:0000256" key="3">
    <source>
        <dbReference type="ARBA" id="ARBA00023163"/>
    </source>
</evidence>
<dbReference type="PANTHER" id="PTHR42756:SF1">
    <property type="entry name" value="TRANSCRIPTIONAL REPRESSOR OF EMRAB OPERON"/>
    <property type="match status" value="1"/>
</dbReference>
<dbReference type="SMART" id="SM00347">
    <property type="entry name" value="HTH_MARR"/>
    <property type="match status" value="1"/>
</dbReference>
<reference evidence="6" key="1">
    <citation type="journal article" date="2019" name="Int. J. Syst. Evol. Microbiol.">
        <title>The Global Catalogue of Microorganisms (GCM) 10K type strain sequencing project: providing services to taxonomists for standard genome sequencing and annotation.</title>
        <authorList>
            <consortium name="The Broad Institute Genomics Platform"/>
            <consortium name="The Broad Institute Genome Sequencing Center for Infectious Disease"/>
            <person name="Wu L."/>
            <person name="Ma J."/>
        </authorList>
    </citation>
    <scope>NUCLEOTIDE SEQUENCE [LARGE SCALE GENOMIC DNA]</scope>
    <source>
        <strain evidence="6">JCM 9373</strain>
    </source>
</reference>
<keyword evidence="1" id="KW-0805">Transcription regulation</keyword>
<organism evidence="5 6">
    <name type="scientific">Planomonospora alba</name>
    <dbReference type="NCBI Taxonomy" id="161354"/>
    <lineage>
        <taxon>Bacteria</taxon>
        <taxon>Bacillati</taxon>
        <taxon>Actinomycetota</taxon>
        <taxon>Actinomycetes</taxon>
        <taxon>Streptosporangiales</taxon>
        <taxon>Streptosporangiaceae</taxon>
        <taxon>Planomonospora</taxon>
    </lineage>
</organism>
<dbReference type="RefSeq" id="WP_344862101.1">
    <property type="nucleotide sequence ID" value="NZ_BAAAUT010000034.1"/>
</dbReference>
<sequence length="156" mass="17012">MTSQTGPEPGLSRVLEAFALLLGRWTAVGMQDIILERAGVRADAASMTLLLELERVGGTARPSYLAQMSRTSASNISKVLARMVGWSLVERTTEPGDLRAVSITLTEAGRRAVEAINRTSVEMLGEVMKDWPEQEIDQFGTLLGRFAQSVRASYLV</sequence>
<dbReference type="InterPro" id="IPR036388">
    <property type="entry name" value="WH-like_DNA-bd_sf"/>
</dbReference>
<keyword evidence="6" id="KW-1185">Reference proteome</keyword>
<dbReference type="PROSITE" id="PS50995">
    <property type="entry name" value="HTH_MARR_2"/>
    <property type="match status" value="1"/>
</dbReference>
<dbReference type="Pfam" id="PF12802">
    <property type="entry name" value="MarR_2"/>
    <property type="match status" value="1"/>
</dbReference>